<feature type="domain" description="MOFRL" evidence="1">
    <location>
        <begin position="302"/>
        <end position="407"/>
    </location>
</feature>
<dbReference type="InterPro" id="IPR037035">
    <property type="entry name" value="GK-like_C_sf"/>
</dbReference>
<reference evidence="4" key="1">
    <citation type="submission" date="2016-02" db="EMBL/GenBank/DDBJ databases">
        <authorList>
            <person name="Schultz-Johansen M."/>
            <person name="Glaring M.A."/>
            <person name="Bech P.K."/>
            <person name="Stougaard P."/>
        </authorList>
    </citation>
    <scope>NUCLEOTIDE SEQUENCE [LARGE SCALE GENOMIC DNA]</scope>
    <source>
        <strain evidence="4">S66</strain>
    </source>
</reference>
<name>A0A136A0X4_9ALTE</name>
<dbReference type="PANTHER" id="PTHR12227">
    <property type="entry name" value="GLYCERATE KINASE"/>
    <property type="match status" value="1"/>
</dbReference>
<dbReference type="Gene3D" id="3.40.1480.10">
    <property type="entry name" value="MOFRL domain"/>
    <property type="match status" value="1"/>
</dbReference>
<dbReference type="InterPro" id="IPR025286">
    <property type="entry name" value="MOFRL_assoc_dom"/>
</dbReference>
<dbReference type="EMBL" id="LSNE01000005">
    <property type="protein sequence ID" value="KXI28800.1"/>
    <property type="molecule type" value="Genomic_DNA"/>
</dbReference>
<evidence type="ECO:0000313" key="4">
    <source>
        <dbReference type="Proteomes" id="UP000070299"/>
    </source>
</evidence>
<dbReference type="InterPro" id="IPR007835">
    <property type="entry name" value="MOFRL"/>
</dbReference>
<dbReference type="GO" id="GO:0005737">
    <property type="term" value="C:cytoplasm"/>
    <property type="evidence" value="ECO:0007669"/>
    <property type="project" value="TreeGrafter"/>
</dbReference>
<dbReference type="PANTHER" id="PTHR12227:SF0">
    <property type="entry name" value="GLYCERATE KINASE"/>
    <property type="match status" value="1"/>
</dbReference>
<protein>
    <submittedName>
        <fullName evidence="3">Hydroxypyruvate reductase</fullName>
    </submittedName>
</protein>
<comment type="caution">
    <text evidence="3">The sequence shown here is derived from an EMBL/GenBank/DDBJ whole genome shotgun (WGS) entry which is preliminary data.</text>
</comment>
<dbReference type="InterPro" id="IPR039760">
    <property type="entry name" value="MOFRL_protein"/>
</dbReference>
<organism evidence="3 4">
    <name type="scientific">Paraglaciecola hydrolytica</name>
    <dbReference type="NCBI Taxonomy" id="1799789"/>
    <lineage>
        <taxon>Bacteria</taxon>
        <taxon>Pseudomonadati</taxon>
        <taxon>Pseudomonadota</taxon>
        <taxon>Gammaproteobacteria</taxon>
        <taxon>Alteromonadales</taxon>
        <taxon>Alteromonadaceae</taxon>
        <taxon>Paraglaciecola</taxon>
    </lineage>
</organism>
<keyword evidence="3" id="KW-0670">Pyruvate</keyword>
<dbReference type="Pfam" id="PF05161">
    <property type="entry name" value="MOFRL"/>
    <property type="match status" value="1"/>
</dbReference>
<dbReference type="GO" id="GO:0008887">
    <property type="term" value="F:glycerate kinase activity"/>
    <property type="evidence" value="ECO:0007669"/>
    <property type="project" value="InterPro"/>
</dbReference>
<dbReference type="AlphaFoldDB" id="A0A136A0X4"/>
<proteinExistence type="predicted"/>
<dbReference type="RefSeq" id="WP_068375554.1">
    <property type="nucleotide sequence ID" value="NZ_LSNE01000005.1"/>
</dbReference>
<evidence type="ECO:0000259" key="1">
    <source>
        <dbReference type="Pfam" id="PF05161"/>
    </source>
</evidence>
<feature type="domain" description="MOFRL-associated" evidence="2">
    <location>
        <begin position="10"/>
        <end position="227"/>
    </location>
</feature>
<accession>A0A136A0X4</accession>
<keyword evidence="4" id="KW-1185">Reference proteome</keyword>
<dbReference type="Proteomes" id="UP000070299">
    <property type="component" value="Unassembled WGS sequence"/>
</dbReference>
<dbReference type="Pfam" id="PF13660">
    <property type="entry name" value="DUF4147"/>
    <property type="match status" value="1"/>
</dbReference>
<dbReference type="OrthoDB" id="9766552at2"/>
<dbReference type="STRING" id="1799789.AX660_11365"/>
<dbReference type="SUPFAM" id="SSF82544">
    <property type="entry name" value="GckA/TtuD-like"/>
    <property type="match status" value="1"/>
</dbReference>
<dbReference type="InterPro" id="IPR038614">
    <property type="entry name" value="GK_N_sf"/>
</dbReference>
<evidence type="ECO:0000313" key="3">
    <source>
        <dbReference type="EMBL" id="KXI28800.1"/>
    </source>
</evidence>
<evidence type="ECO:0000259" key="2">
    <source>
        <dbReference type="Pfam" id="PF13660"/>
    </source>
</evidence>
<dbReference type="Gene3D" id="3.40.50.10180">
    <property type="entry name" value="Glycerate kinase, MOFRL-like N-terminal domain"/>
    <property type="match status" value="1"/>
</dbReference>
<sequence>MENAQSFLMSLFNRAVFTCLPSVCLGIHLDNIDTSKGVCVIGAGKAAADMAAAVYKKYGDACFGKVVTRYGYGTDLPTGNIEVLYAGHPVPDDNSLAAGQALLQLAAQNPADIPIVFLISGGGSALMSLPVEGVSFAEKLALHRFLLRSGASIDEMNVVRKQLSQVKGGRLALAAKSEFYTYVISDVVGDDPSLIASGPTVIDHSTPAQALAILKKYHWPTVPSIVQYLSRNIAEQHKKEVKCQYSVIANAHSAIDSAIELAKQQGWHTQVLNYEQQGEAAEVAAQHAVIAKNLLLEGKKILLFSGGELTVSVNDACGEGGPNQEYLLAMAIALNGVKGISVLSCDTDGVDGSQDVAGAYIDQWTLEKAQHKDINPSTYLSQHDSYHFFKSIDSLVVTGPTQTNMNDFRVIMINPPEQEAD</sequence>
<gene>
    <name evidence="3" type="ORF">AX660_11365</name>
</gene>